<accession>A0A1V0SE47</accession>
<evidence type="ECO:0000313" key="3">
    <source>
        <dbReference type="EMBL" id="ARF09999.1"/>
    </source>
</evidence>
<keyword evidence="1" id="KW-0863">Zinc-finger</keyword>
<dbReference type="InterPro" id="IPR018306">
    <property type="entry name" value="Phage_T5_Orf172_DNA-bd"/>
</dbReference>
<reference evidence="3" key="1">
    <citation type="journal article" date="2017" name="Science">
        <title>Giant viruses with an expanded complement of translation system components.</title>
        <authorList>
            <person name="Schulz F."/>
            <person name="Yutin N."/>
            <person name="Ivanova N.N."/>
            <person name="Ortega D.R."/>
            <person name="Lee T.K."/>
            <person name="Vierheilig J."/>
            <person name="Daims H."/>
            <person name="Horn M."/>
            <person name="Wagner M."/>
            <person name="Jensen G.J."/>
            <person name="Kyrpides N.C."/>
            <person name="Koonin E.V."/>
            <person name="Woyke T."/>
        </authorList>
    </citation>
    <scope>NUCLEOTIDE SEQUENCE</scope>
    <source>
        <strain evidence="3">ILV1</strain>
    </source>
</reference>
<dbReference type="GO" id="GO:0008270">
    <property type="term" value="F:zinc ion binding"/>
    <property type="evidence" value="ECO:0007669"/>
    <property type="project" value="UniProtKB-KW"/>
</dbReference>
<evidence type="ECO:0000259" key="2">
    <source>
        <dbReference type="PROSITE" id="PS50157"/>
    </source>
</evidence>
<dbReference type="Gene3D" id="3.30.160.60">
    <property type="entry name" value="Classic Zinc Finger"/>
    <property type="match status" value="1"/>
</dbReference>
<keyword evidence="1" id="KW-0862">Zinc</keyword>
<feature type="domain" description="C2H2-type" evidence="2">
    <location>
        <begin position="182"/>
        <end position="211"/>
    </location>
</feature>
<dbReference type="SUPFAM" id="SSF57667">
    <property type="entry name" value="beta-beta-alpha zinc fingers"/>
    <property type="match status" value="1"/>
</dbReference>
<dbReference type="Pfam" id="PF13455">
    <property type="entry name" value="MUG113"/>
    <property type="match status" value="1"/>
</dbReference>
<name>A0A1V0SE47_9VIRU</name>
<dbReference type="PROSITE" id="PS50157">
    <property type="entry name" value="ZINC_FINGER_C2H2_2"/>
    <property type="match status" value="1"/>
</dbReference>
<dbReference type="SMART" id="SM00974">
    <property type="entry name" value="T5orf172"/>
    <property type="match status" value="1"/>
</dbReference>
<organism evidence="3">
    <name type="scientific">Indivirus ILV1</name>
    <dbReference type="NCBI Taxonomy" id="1977633"/>
    <lineage>
        <taxon>Viruses</taxon>
        <taxon>Varidnaviria</taxon>
        <taxon>Bamfordvirae</taxon>
        <taxon>Nucleocytoviricota</taxon>
        <taxon>Megaviricetes</taxon>
        <taxon>Imitervirales</taxon>
        <taxon>Mimiviridae</taxon>
        <taxon>Klosneuvirinae</taxon>
        <taxon>Indivirus</taxon>
    </lineage>
</organism>
<dbReference type="InterPro" id="IPR013087">
    <property type="entry name" value="Znf_C2H2_type"/>
</dbReference>
<dbReference type="InterPro" id="IPR036236">
    <property type="entry name" value="Znf_C2H2_sf"/>
</dbReference>
<keyword evidence="1" id="KW-0479">Metal-binding</keyword>
<proteinExistence type="predicted"/>
<evidence type="ECO:0000256" key="1">
    <source>
        <dbReference type="PROSITE-ProRule" id="PRU00042"/>
    </source>
</evidence>
<protein>
    <recommendedName>
        <fullName evidence="2">C2H2-type domain-containing protein</fullName>
    </recommendedName>
</protein>
<sequence>MKSTYLFKEENTDNIKIGFSGNPKGRLETLQVGNSRKLIVIDTVQCSNCDLLENKLHEIFKNKRIRGEWYNLNTEDIRQCMTKLRIYASHINNKLYTREMFNRNEEPIINITEISNNIKSQQVKNLVVFDNQTDSMENVVKNNNTPEISNDIVKDNNTPEISNDIVKDNNTKIKIPKDENLYHCKSCNYSTLDKSNFRRHIRSQIHQRNMMTSGDKTPITIKTNKRKKKKIFVHKCECGKNFSHQPSLSRHKRTCKYIEQENDTNELKKGLSDIKSILMQLIETNNTTL</sequence>
<gene>
    <name evidence="3" type="ORF">Indivirus_7_15</name>
</gene>
<dbReference type="EMBL" id="KY684091">
    <property type="protein sequence ID" value="ARF09999.1"/>
    <property type="molecule type" value="Genomic_DNA"/>
</dbReference>